<evidence type="ECO:0000259" key="1">
    <source>
        <dbReference type="Pfam" id="PF14344"/>
    </source>
</evidence>
<dbReference type="PROSITE" id="PS51257">
    <property type="entry name" value="PROKAR_LIPOPROTEIN"/>
    <property type="match status" value="1"/>
</dbReference>
<comment type="caution">
    <text evidence="2">The sequence shown here is derived from an EMBL/GenBank/DDBJ whole genome shotgun (WGS) entry which is preliminary data.</text>
</comment>
<evidence type="ECO:0000313" key="3">
    <source>
        <dbReference type="Proteomes" id="UP000598820"/>
    </source>
</evidence>
<protein>
    <submittedName>
        <fullName evidence="2">DUF4397 domain-containing protein</fullName>
    </submittedName>
</protein>
<name>A0A927GAG4_9BACT</name>
<dbReference type="InterPro" id="IPR025510">
    <property type="entry name" value="DUF4397"/>
</dbReference>
<dbReference type="EMBL" id="JACWZY010000060">
    <property type="protein sequence ID" value="MBD2705546.1"/>
    <property type="molecule type" value="Genomic_DNA"/>
</dbReference>
<dbReference type="RefSeq" id="WP_190893070.1">
    <property type="nucleotide sequence ID" value="NZ_JACWZY010000060.1"/>
</dbReference>
<proteinExistence type="predicted"/>
<keyword evidence="3" id="KW-1185">Reference proteome</keyword>
<organism evidence="2 3">
    <name type="scientific">Spirosoma profusum</name>
    <dbReference type="NCBI Taxonomy" id="2771354"/>
    <lineage>
        <taxon>Bacteria</taxon>
        <taxon>Pseudomonadati</taxon>
        <taxon>Bacteroidota</taxon>
        <taxon>Cytophagia</taxon>
        <taxon>Cytophagales</taxon>
        <taxon>Cytophagaceae</taxon>
        <taxon>Spirosoma</taxon>
    </lineage>
</organism>
<evidence type="ECO:0000313" key="2">
    <source>
        <dbReference type="EMBL" id="MBD2705546.1"/>
    </source>
</evidence>
<dbReference type="Pfam" id="PF14344">
    <property type="entry name" value="DUF4397"/>
    <property type="match status" value="1"/>
</dbReference>
<dbReference type="AlphaFoldDB" id="A0A927GAG4"/>
<gene>
    <name evidence="2" type="ORF">IC229_33365</name>
</gene>
<reference evidence="2" key="1">
    <citation type="submission" date="2020-09" db="EMBL/GenBank/DDBJ databases">
        <authorList>
            <person name="Kim M.K."/>
        </authorList>
    </citation>
    <scope>NUCLEOTIDE SEQUENCE</scope>
    <source>
        <strain evidence="2">BT702</strain>
    </source>
</reference>
<sequence length="273" mass="28563">MKTNSVHNRSQLRSAVGMVVSGLGLILSLTGCSKADYLDINAADRPPLNAQVRFVNARPINTPLQFWTFTTQVTTSPVAINQASPYLATVFGSVQINFTEGSSTSYKASQQFGNSATFTATSRPNGPIATFFHTVFAARTANASSDSLILFYDDLKAPAAGKAKVRFVNLSPGVGALDVRASTGSTLFTNVPYGRAANSAIAGETLSAFTLGPFNTVDAGALTLSVNRVGGSVVGESKTLTFEAGKIYTVFTNGVPGSTASVAIQRIEHPVQP</sequence>
<accession>A0A927GAG4</accession>
<feature type="domain" description="DUF4397" evidence="1">
    <location>
        <begin position="50"/>
        <end position="180"/>
    </location>
</feature>
<dbReference type="Proteomes" id="UP000598820">
    <property type="component" value="Unassembled WGS sequence"/>
</dbReference>